<dbReference type="InterPro" id="IPR050900">
    <property type="entry name" value="Transposase_IS3/IS150/IS904"/>
</dbReference>
<evidence type="ECO:0000313" key="1">
    <source>
        <dbReference type="EMBL" id="ATW29943.1"/>
    </source>
</evidence>
<reference evidence="2" key="1">
    <citation type="submission" date="2016-10" db="EMBL/GenBank/DDBJ databases">
        <authorList>
            <person name="Chevignon G."/>
        </authorList>
    </citation>
    <scope>NUCLEOTIDE SEQUENCE [LARGE SCALE GENOMIC DNA]</scope>
    <source>
        <strain evidence="2">A2C</strain>
    </source>
</reference>
<dbReference type="RefSeq" id="WP_100103331.1">
    <property type="nucleotide sequence ID" value="NZ_CADIJJ010000002.1"/>
</dbReference>
<dbReference type="AlphaFoldDB" id="A0A2D3T7Y0"/>
<reference evidence="2" key="2">
    <citation type="submission" date="2017-11" db="EMBL/GenBank/DDBJ databases">
        <title>PacBio sequencing of new strain of the secondary endosymbiont Candidatus Hamiltonella defensa.</title>
        <authorList>
            <person name="Strand M.R."/>
            <person name="Oliver K."/>
        </authorList>
    </citation>
    <scope>NUCLEOTIDE SEQUENCE [LARGE SCALE GENOMIC DNA]</scope>
    <source>
        <strain evidence="2">A2C</strain>
    </source>
</reference>
<proteinExistence type="predicted"/>
<dbReference type="EMBL" id="CP017606">
    <property type="protein sequence ID" value="ATW29943.1"/>
    <property type="molecule type" value="Genomic_DNA"/>
</dbReference>
<accession>A0A2D3T7Y0</accession>
<organism evidence="1 2">
    <name type="scientific">Candidatus Williamhamiltonella defendens</name>
    <dbReference type="NCBI Taxonomy" id="138072"/>
    <lineage>
        <taxon>Bacteria</taxon>
        <taxon>Pseudomonadati</taxon>
        <taxon>Pseudomonadota</taxon>
        <taxon>Gammaproteobacteria</taxon>
        <taxon>Enterobacterales</taxon>
        <taxon>Enterobacteriaceae</taxon>
        <taxon>aphid secondary symbionts</taxon>
        <taxon>Candidatus Williamhamiltonella</taxon>
    </lineage>
</organism>
<evidence type="ECO:0008006" key="3">
    <source>
        <dbReference type="Google" id="ProtNLM"/>
    </source>
</evidence>
<protein>
    <recommendedName>
        <fullName evidence="3">Integrase catalytic domain-containing protein</fullName>
    </recommendedName>
</protein>
<sequence>MASLSLIARYPKRYRVKTDSQHHQQIAPNLLDRQLTVNPRNQVWRTDITCIRTCQGWQYLAIVMD</sequence>
<name>A0A2D3T7Y0_9ENTR</name>
<dbReference type="PANTHER" id="PTHR46889">
    <property type="entry name" value="TRANSPOSASE INSF FOR INSERTION SEQUENCE IS3B-RELATED"/>
    <property type="match status" value="1"/>
</dbReference>
<dbReference type="Proteomes" id="UP000230008">
    <property type="component" value="Chromosome"/>
</dbReference>
<gene>
    <name evidence="1" type="ORF">BJP41_05925</name>
</gene>
<evidence type="ECO:0000313" key="2">
    <source>
        <dbReference type="Proteomes" id="UP000230008"/>
    </source>
</evidence>
<dbReference type="PANTHER" id="PTHR46889:SF4">
    <property type="entry name" value="TRANSPOSASE INSO FOR INSERTION SEQUENCE ELEMENT IS911B-RELATED"/>
    <property type="match status" value="1"/>
</dbReference>